<reference evidence="3 4" key="1">
    <citation type="submission" date="2019-04" db="EMBL/GenBank/DDBJ databases">
        <authorList>
            <person name="Alioto T."/>
            <person name="Alioto T."/>
        </authorList>
    </citation>
    <scope>NUCLEOTIDE SEQUENCE [LARGE SCALE GENOMIC DNA]</scope>
</reference>
<feature type="compositionally biased region" description="Basic and acidic residues" evidence="1">
    <location>
        <begin position="35"/>
        <end position="44"/>
    </location>
</feature>
<protein>
    <submittedName>
        <fullName evidence="3">Uncharacterized protein</fullName>
    </submittedName>
</protein>
<feature type="region of interest" description="Disordered" evidence="1">
    <location>
        <begin position="19"/>
        <end position="46"/>
    </location>
</feature>
<evidence type="ECO:0000313" key="4">
    <source>
        <dbReference type="Proteomes" id="UP000335636"/>
    </source>
</evidence>
<evidence type="ECO:0000313" key="2">
    <source>
        <dbReference type="EMBL" id="KAF7479190.1"/>
    </source>
</evidence>
<dbReference type="EMBL" id="WJEC01001292">
    <property type="protein sequence ID" value="KAF7479190.1"/>
    <property type="molecule type" value="Genomic_DNA"/>
</dbReference>
<dbReference type="Proteomes" id="UP000662637">
    <property type="component" value="Unassembled WGS sequence"/>
</dbReference>
<dbReference type="Proteomes" id="UP000335636">
    <property type="component" value="Unassembled WGS sequence"/>
</dbReference>
<name>A0A5E4CQD8_MARMO</name>
<proteinExistence type="predicted"/>
<sequence>MKPFAMPLLHHLAPWAGRSLSGRPEKAVASNRARRSADAMHPEDGPWGEIRAALSFLLMKTEWVGSSEHSTPPRGRTVQLCLVLTPELQERWPRDNNAICVCGYGPSN</sequence>
<accession>A0A5E4CQD8</accession>
<evidence type="ECO:0000256" key="1">
    <source>
        <dbReference type="SAM" id="MobiDB-lite"/>
    </source>
</evidence>
<dbReference type="AlphaFoldDB" id="A0A5E4CQD8"/>
<organism evidence="3 4">
    <name type="scientific">Marmota monax</name>
    <name type="common">Woodchuck</name>
    <dbReference type="NCBI Taxonomy" id="9995"/>
    <lineage>
        <taxon>Eukaryota</taxon>
        <taxon>Metazoa</taxon>
        <taxon>Chordata</taxon>
        <taxon>Craniata</taxon>
        <taxon>Vertebrata</taxon>
        <taxon>Euteleostomi</taxon>
        <taxon>Mammalia</taxon>
        <taxon>Eutheria</taxon>
        <taxon>Euarchontoglires</taxon>
        <taxon>Glires</taxon>
        <taxon>Rodentia</taxon>
        <taxon>Sciuromorpha</taxon>
        <taxon>Sciuridae</taxon>
        <taxon>Xerinae</taxon>
        <taxon>Marmotini</taxon>
        <taxon>Marmota</taxon>
    </lineage>
</organism>
<reference evidence="2" key="2">
    <citation type="submission" date="2020-08" db="EMBL/GenBank/DDBJ databases">
        <authorList>
            <person name="Shumante A."/>
            <person name="Zimin A.V."/>
            <person name="Puiu D."/>
            <person name="Salzberg S.L."/>
        </authorList>
    </citation>
    <scope>NUCLEOTIDE SEQUENCE</scope>
    <source>
        <strain evidence="2">WC2-LM</strain>
        <tissue evidence="2">Liver</tissue>
    </source>
</reference>
<evidence type="ECO:0000313" key="3">
    <source>
        <dbReference type="EMBL" id="VTJ84108.1"/>
    </source>
</evidence>
<dbReference type="EMBL" id="CABDUW010001800">
    <property type="protein sequence ID" value="VTJ84108.1"/>
    <property type="molecule type" value="Genomic_DNA"/>
</dbReference>
<keyword evidence="4" id="KW-1185">Reference proteome</keyword>
<gene>
    <name evidence="2" type="ORF">GHT09_009711</name>
    <name evidence="3" type="ORF">MONAX_5E033350</name>
</gene>